<dbReference type="PANTHER" id="PTHR43603">
    <property type="entry name" value="COBW DOMAIN-CONTAINING PROTEIN DDB_G0274527"/>
    <property type="match status" value="1"/>
</dbReference>
<evidence type="ECO:0000256" key="5">
    <source>
        <dbReference type="ARBA" id="ARBA00045658"/>
    </source>
</evidence>
<comment type="function">
    <text evidence="5">Zinc chaperone that directly transfers zinc cofactor to target proteins, thereby activating them. Zinc is transferred from the CXCC motif in the GTPase domain to the zinc binding site in target proteins in a process requiring GTP hydrolysis.</text>
</comment>
<dbReference type="GO" id="GO:0016787">
    <property type="term" value="F:hydrolase activity"/>
    <property type="evidence" value="ECO:0007669"/>
    <property type="project" value="UniProtKB-KW"/>
</dbReference>
<dbReference type="InterPro" id="IPR003495">
    <property type="entry name" value="CobW/HypB/UreG_nucleotide-bd"/>
</dbReference>
<feature type="region of interest" description="Disordered" evidence="7">
    <location>
        <begin position="245"/>
        <end position="295"/>
    </location>
</feature>
<dbReference type="InterPro" id="IPR051927">
    <property type="entry name" value="Zn_Chap_cDPG_Synth"/>
</dbReference>
<dbReference type="InterPro" id="IPR027417">
    <property type="entry name" value="P-loop_NTPase"/>
</dbReference>
<protein>
    <submittedName>
        <fullName evidence="9">GTP-binding protein</fullName>
    </submittedName>
</protein>
<evidence type="ECO:0000259" key="8">
    <source>
        <dbReference type="SMART" id="SM00833"/>
    </source>
</evidence>
<dbReference type="Proteomes" id="UP000260814">
    <property type="component" value="Unassembled WGS sequence"/>
</dbReference>
<dbReference type="Pfam" id="PF02492">
    <property type="entry name" value="cobW"/>
    <property type="match status" value="1"/>
</dbReference>
<gene>
    <name evidence="9" type="ORF">DXB87_06665</name>
</gene>
<accession>A0A3E4Z9I3</accession>
<evidence type="ECO:0000256" key="6">
    <source>
        <dbReference type="ARBA" id="ARBA00049117"/>
    </source>
</evidence>
<evidence type="ECO:0000313" key="10">
    <source>
        <dbReference type="Proteomes" id="UP000260814"/>
    </source>
</evidence>
<dbReference type="GO" id="GO:0000166">
    <property type="term" value="F:nucleotide binding"/>
    <property type="evidence" value="ECO:0007669"/>
    <property type="project" value="UniProtKB-KW"/>
</dbReference>
<dbReference type="SMART" id="SM00833">
    <property type="entry name" value="CobW_C"/>
    <property type="match status" value="1"/>
</dbReference>
<evidence type="ECO:0000313" key="9">
    <source>
        <dbReference type="EMBL" id="RGM91740.1"/>
    </source>
</evidence>
<evidence type="ECO:0000256" key="1">
    <source>
        <dbReference type="ARBA" id="ARBA00022741"/>
    </source>
</evidence>
<evidence type="ECO:0000256" key="4">
    <source>
        <dbReference type="ARBA" id="ARBA00034320"/>
    </source>
</evidence>
<dbReference type="SUPFAM" id="SSF52540">
    <property type="entry name" value="P-loop containing nucleoside triphosphate hydrolases"/>
    <property type="match status" value="1"/>
</dbReference>
<dbReference type="SUPFAM" id="SSF90002">
    <property type="entry name" value="Hypothetical protein YjiA, C-terminal domain"/>
    <property type="match status" value="1"/>
</dbReference>
<dbReference type="PANTHER" id="PTHR43603:SF1">
    <property type="entry name" value="ZINC-REGULATED GTPASE METALLOPROTEIN ACTIVATOR 1"/>
    <property type="match status" value="1"/>
</dbReference>
<comment type="similarity">
    <text evidence="4">Belongs to the SIMIBI class G3E GTPase family. ZNG1 subfamily.</text>
</comment>
<comment type="caution">
    <text evidence="9">The sequence shown here is derived from an EMBL/GenBank/DDBJ whole genome shotgun (WGS) entry which is preliminary data.</text>
</comment>
<evidence type="ECO:0000256" key="3">
    <source>
        <dbReference type="ARBA" id="ARBA00023186"/>
    </source>
</evidence>
<dbReference type="Gene3D" id="3.30.1220.10">
    <property type="entry name" value="CobW-like, C-terminal domain"/>
    <property type="match status" value="1"/>
</dbReference>
<keyword evidence="1" id="KW-0547">Nucleotide-binding</keyword>
<sequence length="419" mass="48358">METKEIPILLLTGYLGSGKTTLLNYLLSNREGIKFAVIVNDIGEINIDAELIQKGGIVGQKEESLVALQNGCICCTLRSDLIEQIFELMKMQRFDYIVIEASGVCEPEPIAQTICSIPQLGGAYTKYGTCRLDNIVTVVDALRLQSEFDGGNELTRKDLEEEDIANLLIQQIEFCTTVLLNKVSEVTPEERERIKSIIRTLQPRAEIIECDYAKVDLDKIVGTHRFDYARVATSAGWIREIERPVSEEEAHPHHEAHAHEYHEEHEHHHEEGHEHAHAQEHSHEGCHHHHHHEEGETEEYGISSFVYYRRPAFDIHKFDRFVMTKWPRNVIRAKGVCYFAHNRDMSFLFEQAGRQKQISEAGLWYATQPEEEIVELMKREPGLLRDWDEHYGDRMQKIVFIGQHLDKEQLIKDLDACLE</sequence>
<feature type="domain" description="CobW C-terminal" evidence="8">
    <location>
        <begin position="302"/>
        <end position="418"/>
    </location>
</feature>
<dbReference type="InterPro" id="IPR011629">
    <property type="entry name" value="CobW-like_C"/>
</dbReference>
<proteinExistence type="inferred from homology"/>
<comment type="catalytic activity">
    <reaction evidence="6">
        <text>GTP + H2O = GDP + phosphate + H(+)</text>
        <dbReference type="Rhea" id="RHEA:19669"/>
        <dbReference type="ChEBI" id="CHEBI:15377"/>
        <dbReference type="ChEBI" id="CHEBI:15378"/>
        <dbReference type="ChEBI" id="CHEBI:37565"/>
        <dbReference type="ChEBI" id="CHEBI:43474"/>
        <dbReference type="ChEBI" id="CHEBI:58189"/>
    </reaction>
    <physiologicalReaction direction="left-to-right" evidence="6">
        <dbReference type="Rhea" id="RHEA:19670"/>
    </physiologicalReaction>
</comment>
<reference evidence="9 10" key="1">
    <citation type="submission" date="2018-08" db="EMBL/GenBank/DDBJ databases">
        <title>A genome reference for cultivated species of the human gut microbiota.</title>
        <authorList>
            <person name="Zou Y."/>
            <person name="Xue W."/>
            <person name="Luo G."/>
        </authorList>
    </citation>
    <scope>NUCLEOTIDE SEQUENCE [LARGE SCALE GENOMIC DNA]</scope>
    <source>
        <strain evidence="9 10">OM06-2</strain>
    </source>
</reference>
<dbReference type="EMBL" id="QSTW01000006">
    <property type="protein sequence ID" value="RGM91740.1"/>
    <property type="molecule type" value="Genomic_DNA"/>
</dbReference>
<evidence type="ECO:0000256" key="2">
    <source>
        <dbReference type="ARBA" id="ARBA00022801"/>
    </source>
</evidence>
<dbReference type="Gene3D" id="3.40.50.300">
    <property type="entry name" value="P-loop containing nucleotide triphosphate hydrolases"/>
    <property type="match status" value="1"/>
</dbReference>
<feature type="compositionally biased region" description="Basic and acidic residues" evidence="7">
    <location>
        <begin position="245"/>
        <end position="285"/>
    </location>
</feature>
<dbReference type="Pfam" id="PF07683">
    <property type="entry name" value="CobW_C"/>
    <property type="match status" value="1"/>
</dbReference>
<name>A0A3E4Z9I3_9BACT</name>
<evidence type="ECO:0000256" key="7">
    <source>
        <dbReference type="SAM" id="MobiDB-lite"/>
    </source>
</evidence>
<dbReference type="CDD" id="cd03112">
    <property type="entry name" value="CobW-like"/>
    <property type="match status" value="1"/>
</dbReference>
<organism evidence="9 10">
    <name type="scientific">Phocaeicola plebeius</name>
    <dbReference type="NCBI Taxonomy" id="310297"/>
    <lineage>
        <taxon>Bacteria</taxon>
        <taxon>Pseudomonadati</taxon>
        <taxon>Bacteroidota</taxon>
        <taxon>Bacteroidia</taxon>
        <taxon>Bacteroidales</taxon>
        <taxon>Bacteroidaceae</taxon>
        <taxon>Phocaeicola</taxon>
    </lineage>
</organism>
<dbReference type="InterPro" id="IPR036627">
    <property type="entry name" value="CobW-likC_sf"/>
</dbReference>
<dbReference type="RefSeq" id="WP_117701605.1">
    <property type="nucleotide sequence ID" value="NZ_QSTW01000006.1"/>
</dbReference>
<keyword evidence="2" id="KW-0378">Hydrolase</keyword>
<keyword evidence="3" id="KW-0143">Chaperone</keyword>
<dbReference type="AlphaFoldDB" id="A0A3E4Z9I3"/>